<evidence type="ECO:0000313" key="2">
    <source>
        <dbReference type="Proteomes" id="UP000197019"/>
    </source>
</evidence>
<gene>
    <name evidence="1" type="ORF">CEK71_21420</name>
</gene>
<proteinExistence type="predicted"/>
<dbReference type="AlphaFoldDB" id="A0A1Z4C4H8"/>
<dbReference type="EMBL" id="CP022129">
    <property type="protein sequence ID" value="ASF48415.1"/>
    <property type="molecule type" value="Genomic_DNA"/>
</dbReference>
<organism evidence="1 2">
    <name type="scientific">Methylovulum psychrotolerans</name>
    <dbReference type="NCBI Taxonomy" id="1704499"/>
    <lineage>
        <taxon>Bacteria</taxon>
        <taxon>Pseudomonadati</taxon>
        <taxon>Pseudomonadota</taxon>
        <taxon>Gammaproteobacteria</taxon>
        <taxon>Methylococcales</taxon>
        <taxon>Methylococcaceae</taxon>
        <taxon>Methylovulum</taxon>
    </lineage>
</organism>
<sequence length="172" mass="19736">MNQNFPDPNVKPFSLWSRPHYPKSVAELLADSDNLQQNLFDFLGCELFQCRDDIEAYLRLLVDDPQFRSKLGTMKRGSYDALASLDKAEQEIALAIAVNAMEYLIEQVSGILNDAPTLLEENYSLQYKLQARILSFDGKKYKVVAQKHLWGGAQCLLGRSFGRWLNMFHTRK</sequence>
<evidence type="ECO:0000313" key="1">
    <source>
        <dbReference type="EMBL" id="ASF48415.1"/>
    </source>
</evidence>
<dbReference type="RefSeq" id="WP_088621284.1">
    <property type="nucleotide sequence ID" value="NZ_CP022129.1"/>
</dbReference>
<dbReference type="KEGG" id="mpsy:CEK71_21420"/>
<reference evidence="1 2" key="1">
    <citation type="submission" date="2017-06" db="EMBL/GenBank/DDBJ databases">
        <title>Genome Sequencing of the methanotroph Methylovulum psychrotolerants str. HV10-M2 isolated from a high-altitude environment.</title>
        <authorList>
            <person name="Mateos-Rivera A."/>
        </authorList>
    </citation>
    <scope>NUCLEOTIDE SEQUENCE [LARGE SCALE GENOMIC DNA]</scope>
    <source>
        <strain evidence="1 2">HV10_M2</strain>
    </source>
</reference>
<dbReference type="Proteomes" id="UP000197019">
    <property type="component" value="Chromosome"/>
</dbReference>
<keyword evidence="2" id="KW-1185">Reference proteome</keyword>
<name>A0A1Z4C4H8_9GAMM</name>
<accession>A0A1Z4C4H8</accession>
<protein>
    <submittedName>
        <fullName evidence="1">Uncharacterized protein</fullName>
    </submittedName>
</protein>